<evidence type="ECO:0000256" key="1">
    <source>
        <dbReference type="ARBA" id="ARBA00004651"/>
    </source>
</evidence>
<evidence type="ECO:0000256" key="2">
    <source>
        <dbReference type="ARBA" id="ARBA00022475"/>
    </source>
</evidence>
<dbReference type="AlphaFoldDB" id="A0A1P8WPF9"/>
<dbReference type="Proteomes" id="UP000187735">
    <property type="component" value="Chromosome"/>
</dbReference>
<dbReference type="EMBL" id="CP017641">
    <property type="protein sequence ID" value="APZ95931.1"/>
    <property type="molecule type" value="Genomic_DNA"/>
</dbReference>
<dbReference type="PANTHER" id="PTHR30250:SF11">
    <property type="entry name" value="O-ANTIGEN TRANSPORTER-RELATED"/>
    <property type="match status" value="1"/>
</dbReference>
<evidence type="ECO:0000256" key="3">
    <source>
        <dbReference type="ARBA" id="ARBA00022692"/>
    </source>
</evidence>
<name>A0A1P8WPF9_9PLAN</name>
<evidence type="ECO:0000256" key="6">
    <source>
        <dbReference type="SAM" id="Phobius"/>
    </source>
</evidence>
<feature type="transmembrane region" description="Helical" evidence="6">
    <location>
        <begin position="303"/>
        <end position="325"/>
    </location>
</feature>
<evidence type="ECO:0000256" key="4">
    <source>
        <dbReference type="ARBA" id="ARBA00022989"/>
    </source>
</evidence>
<feature type="transmembrane region" description="Helical" evidence="6">
    <location>
        <begin position="391"/>
        <end position="413"/>
    </location>
</feature>
<comment type="subcellular location">
    <subcellularLocation>
        <location evidence="1">Cell membrane</location>
        <topology evidence="1">Multi-pass membrane protein</topology>
    </subcellularLocation>
</comment>
<feature type="transmembrane region" description="Helical" evidence="6">
    <location>
        <begin position="210"/>
        <end position="233"/>
    </location>
</feature>
<feature type="transmembrane region" description="Helical" evidence="6">
    <location>
        <begin position="245"/>
        <end position="269"/>
    </location>
</feature>
<feature type="transmembrane region" description="Helical" evidence="6">
    <location>
        <begin position="150"/>
        <end position="171"/>
    </location>
</feature>
<dbReference type="PANTHER" id="PTHR30250">
    <property type="entry name" value="PST FAMILY PREDICTED COLANIC ACID TRANSPORTER"/>
    <property type="match status" value="1"/>
</dbReference>
<dbReference type="RefSeq" id="WP_145944424.1">
    <property type="nucleotide sequence ID" value="NZ_CP017641.1"/>
</dbReference>
<keyword evidence="3 6" id="KW-0812">Transmembrane</keyword>
<dbReference type="OrthoDB" id="9769862at2"/>
<feature type="transmembrane region" description="Helical" evidence="6">
    <location>
        <begin position="46"/>
        <end position="64"/>
    </location>
</feature>
<feature type="transmembrane region" description="Helical" evidence="6">
    <location>
        <begin position="177"/>
        <end position="198"/>
    </location>
</feature>
<sequence length="491" mass="53280">MSAHAKAVAKLSISSAVAIVSQIAKGKIGAVVLGPAGMGVLSQLKYLWNLLHFLFGLGFYNGLVRHVAEANANNDPKRVREQISTLLCIISVICLTGSLVAMFCAESISLLLFPNDDHTGLVLIVLLAVPLAVTARMYKGILSAYKNVQGIVVSQVTADALSVVTFGILTYSHGVSGAAIALVVYHATRAILNVTIACRSHGARHVIPRMANFSISIIGENLSFSAVSMIIMPTSILTSILVSRWIIAAYGTTANGVFAAAWLVSSVYLRILYESASSYLLPVLASSKSNVDLNIQLDKALRLYMLLVPPVVILLVTTGELAISAMFSRDFSQSGELLVWLLPADLLRIISETIGLSMLANNRLKAYLFPYLCRAATYLLLSQFTLIEHGLSGICYAYAGSHTLYVLLQLGFARRLFGYWPSSRASRIIIRGILCSLVAAFLTTQFPTIIARLATLFCVLGFWTLQSMREPEAIQLLQFIRRKFAGTKPKT</sequence>
<reference evidence="7 8" key="1">
    <citation type="journal article" date="2016" name="Front. Microbiol.">
        <title>Fuerstia marisgermanicae gen. nov., sp. nov., an Unusual Member of the Phylum Planctomycetes from the German Wadden Sea.</title>
        <authorList>
            <person name="Kohn T."/>
            <person name="Heuer A."/>
            <person name="Jogler M."/>
            <person name="Vollmers J."/>
            <person name="Boedeker C."/>
            <person name="Bunk B."/>
            <person name="Rast P."/>
            <person name="Borchert D."/>
            <person name="Glockner I."/>
            <person name="Freese H.M."/>
            <person name="Klenk H.P."/>
            <person name="Overmann J."/>
            <person name="Kaster A.K."/>
            <person name="Rohde M."/>
            <person name="Wiegand S."/>
            <person name="Jogler C."/>
        </authorList>
    </citation>
    <scope>NUCLEOTIDE SEQUENCE [LARGE SCALE GENOMIC DNA]</scope>
    <source>
        <strain evidence="7 8">NH11</strain>
    </source>
</reference>
<keyword evidence="2" id="KW-1003">Cell membrane</keyword>
<dbReference type="GO" id="GO:0005886">
    <property type="term" value="C:plasma membrane"/>
    <property type="evidence" value="ECO:0007669"/>
    <property type="project" value="UniProtKB-SubCell"/>
</dbReference>
<dbReference type="InterPro" id="IPR050833">
    <property type="entry name" value="Poly_Biosynth_Transport"/>
</dbReference>
<feature type="transmembrane region" description="Helical" evidence="6">
    <location>
        <begin position="119"/>
        <end position="138"/>
    </location>
</feature>
<evidence type="ECO:0000256" key="5">
    <source>
        <dbReference type="ARBA" id="ARBA00023136"/>
    </source>
</evidence>
<dbReference type="KEGG" id="fmr:Fuma_05594"/>
<keyword evidence="4 6" id="KW-1133">Transmembrane helix</keyword>
<accession>A0A1P8WPF9</accession>
<proteinExistence type="predicted"/>
<gene>
    <name evidence="7" type="ORF">Fuma_05594</name>
</gene>
<evidence type="ECO:0000313" key="7">
    <source>
        <dbReference type="EMBL" id="APZ95931.1"/>
    </source>
</evidence>
<organism evidence="7 8">
    <name type="scientific">Fuerstiella marisgermanici</name>
    <dbReference type="NCBI Taxonomy" id="1891926"/>
    <lineage>
        <taxon>Bacteria</taxon>
        <taxon>Pseudomonadati</taxon>
        <taxon>Planctomycetota</taxon>
        <taxon>Planctomycetia</taxon>
        <taxon>Planctomycetales</taxon>
        <taxon>Planctomycetaceae</taxon>
        <taxon>Fuerstiella</taxon>
    </lineage>
</organism>
<dbReference type="STRING" id="1891926.Fuma_05594"/>
<feature type="transmembrane region" description="Helical" evidence="6">
    <location>
        <begin position="425"/>
        <end position="443"/>
    </location>
</feature>
<evidence type="ECO:0000313" key="8">
    <source>
        <dbReference type="Proteomes" id="UP000187735"/>
    </source>
</evidence>
<keyword evidence="8" id="KW-1185">Reference proteome</keyword>
<keyword evidence="5 6" id="KW-0472">Membrane</keyword>
<feature type="transmembrane region" description="Helical" evidence="6">
    <location>
        <begin position="85"/>
        <end position="113"/>
    </location>
</feature>
<protein>
    <submittedName>
        <fullName evidence="7">O-antigen translocase</fullName>
    </submittedName>
</protein>